<organism evidence="5 6">
    <name type="scientific">Roseburia faecis</name>
    <dbReference type="NCBI Taxonomy" id="301302"/>
    <lineage>
        <taxon>Bacteria</taxon>
        <taxon>Bacillati</taxon>
        <taxon>Bacillota</taxon>
        <taxon>Clostridia</taxon>
        <taxon>Lachnospirales</taxon>
        <taxon>Lachnospiraceae</taxon>
        <taxon>Roseburia</taxon>
    </lineage>
</organism>
<keyword evidence="1" id="KW-0805">Transcription regulation</keyword>
<dbReference type="STRING" id="301302.ERS852420_01502"/>
<reference evidence="6" key="1">
    <citation type="submission" date="2015-05" db="EMBL/GenBank/DDBJ databases">
        <authorList>
            <consortium name="Pathogen Informatics"/>
        </authorList>
    </citation>
    <scope>NUCLEOTIDE SEQUENCE [LARGE SCALE GENOMIC DNA]</scope>
    <source>
        <strain evidence="6">M72</strain>
    </source>
</reference>
<dbReference type="GO" id="GO:0003700">
    <property type="term" value="F:DNA-binding transcription factor activity"/>
    <property type="evidence" value="ECO:0007669"/>
    <property type="project" value="InterPro"/>
</dbReference>
<dbReference type="Gene3D" id="1.10.10.60">
    <property type="entry name" value="Homeodomain-like"/>
    <property type="match status" value="2"/>
</dbReference>
<dbReference type="EMBL" id="CVRR01000005">
    <property type="protein sequence ID" value="CRL33547.1"/>
    <property type="molecule type" value="Genomic_DNA"/>
</dbReference>
<dbReference type="InterPro" id="IPR003313">
    <property type="entry name" value="AraC-bd"/>
</dbReference>
<evidence type="ECO:0000313" key="5">
    <source>
        <dbReference type="EMBL" id="CRL33547.1"/>
    </source>
</evidence>
<evidence type="ECO:0000313" key="6">
    <source>
        <dbReference type="Proteomes" id="UP000049979"/>
    </source>
</evidence>
<dbReference type="InterPro" id="IPR020449">
    <property type="entry name" value="Tscrpt_reg_AraC-type_HTH"/>
</dbReference>
<proteinExistence type="predicted"/>
<dbReference type="PANTHER" id="PTHR43280:SF28">
    <property type="entry name" value="HTH-TYPE TRANSCRIPTIONAL ACTIVATOR RHAS"/>
    <property type="match status" value="1"/>
</dbReference>
<dbReference type="AlphaFoldDB" id="A0A0M6WDW2"/>
<accession>A0A0M6WDW2</accession>
<evidence type="ECO:0000256" key="2">
    <source>
        <dbReference type="ARBA" id="ARBA00023125"/>
    </source>
</evidence>
<dbReference type="PROSITE" id="PS01124">
    <property type="entry name" value="HTH_ARAC_FAMILY_2"/>
    <property type="match status" value="1"/>
</dbReference>
<dbReference type="SUPFAM" id="SSF46689">
    <property type="entry name" value="Homeodomain-like"/>
    <property type="match status" value="2"/>
</dbReference>
<dbReference type="InterPro" id="IPR018060">
    <property type="entry name" value="HTH_AraC"/>
</dbReference>
<dbReference type="SUPFAM" id="SSF51215">
    <property type="entry name" value="Regulatory protein AraC"/>
    <property type="match status" value="1"/>
</dbReference>
<dbReference type="Proteomes" id="UP000049979">
    <property type="component" value="Unassembled WGS sequence"/>
</dbReference>
<dbReference type="InterPro" id="IPR009057">
    <property type="entry name" value="Homeodomain-like_sf"/>
</dbReference>
<dbReference type="Gene3D" id="2.60.120.10">
    <property type="entry name" value="Jelly Rolls"/>
    <property type="match status" value="1"/>
</dbReference>
<dbReference type="OrthoDB" id="9791615at2"/>
<keyword evidence="6" id="KW-1185">Reference proteome</keyword>
<dbReference type="Pfam" id="PF12833">
    <property type="entry name" value="HTH_18"/>
    <property type="match status" value="1"/>
</dbReference>
<dbReference type="Pfam" id="PF02311">
    <property type="entry name" value="AraC_binding"/>
    <property type="match status" value="1"/>
</dbReference>
<keyword evidence="2" id="KW-0238">DNA-binding</keyword>
<dbReference type="RefSeq" id="WP_055067002.1">
    <property type="nucleotide sequence ID" value="NZ_CP173697.1"/>
</dbReference>
<sequence>MKRLQTLALEQKEDARHGDATFPIQKYITSLKPDYPVITTHWHEEAEFTLITEGDASYQIDLTSYAVEKDDLIFIPPLLLHSVSRGQSTLYQSETYVFHMNFLGGNATDICSTRYLMPLTNEELSVPCLIRPTHPAYVSLRKIFAQISSLFANPVEGYELAIKALLLQVIFLLLQNRTPDGKRSVDTANASEKLKTVLDYIHLHYAEPLTVAGLAAQCYFSEYYFMRFFKKHMNMTVVEYLNNLRLEKAVELFEQGNTSILEVSLATGFHNLSYFHKVFKRKFHMTPREFLKKLSSF</sequence>
<evidence type="ECO:0000256" key="3">
    <source>
        <dbReference type="ARBA" id="ARBA00023163"/>
    </source>
</evidence>
<evidence type="ECO:0000259" key="4">
    <source>
        <dbReference type="PROSITE" id="PS01124"/>
    </source>
</evidence>
<gene>
    <name evidence="5" type="ORF">M72_02381</name>
</gene>
<dbReference type="PANTHER" id="PTHR43280">
    <property type="entry name" value="ARAC-FAMILY TRANSCRIPTIONAL REGULATOR"/>
    <property type="match status" value="1"/>
</dbReference>
<protein>
    <submittedName>
        <fullName evidence="5">Two-component response regulator</fullName>
    </submittedName>
</protein>
<name>A0A0M6WDW2_9FIRM</name>
<dbReference type="InterPro" id="IPR037923">
    <property type="entry name" value="HTH-like"/>
</dbReference>
<dbReference type="PRINTS" id="PR00032">
    <property type="entry name" value="HTHARAC"/>
</dbReference>
<keyword evidence="3" id="KW-0804">Transcription</keyword>
<dbReference type="InterPro" id="IPR014710">
    <property type="entry name" value="RmlC-like_jellyroll"/>
</dbReference>
<evidence type="ECO:0000256" key="1">
    <source>
        <dbReference type="ARBA" id="ARBA00023015"/>
    </source>
</evidence>
<dbReference type="SMART" id="SM00342">
    <property type="entry name" value="HTH_ARAC"/>
    <property type="match status" value="1"/>
</dbReference>
<dbReference type="GO" id="GO:0043565">
    <property type="term" value="F:sequence-specific DNA binding"/>
    <property type="evidence" value="ECO:0007669"/>
    <property type="project" value="InterPro"/>
</dbReference>
<feature type="domain" description="HTH araC/xylS-type" evidence="4">
    <location>
        <begin position="195"/>
        <end position="293"/>
    </location>
</feature>